<proteinExistence type="predicted"/>
<sequence length="83" mass="9299">MAVNLRKYTAKTLNTTIDNDNNSTKKGSHHPKIDNGNLFSFILTSYVPASWVVGSNGIDKSRQEGACSLMLRMIKEFRGFTLF</sequence>
<dbReference type="Proteomes" id="UP000628775">
    <property type="component" value="Unassembled WGS sequence"/>
</dbReference>
<organism evidence="1 2">
    <name type="scientific">Pullulanibacillus camelliae</name>
    <dbReference type="NCBI Taxonomy" id="1707096"/>
    <lineage>
        <taxon>Bacteria</taxon>
        <taxon>Bacillati</taxon>
        <taxon>Bacillota</taxon>
        <taxon>Bacilli</taxon>
        <taxon>Bacillales</taxon>
        <taxon>Sporolactobacillaceae</taxon>
        <taxon>Pullulanibacillus</taxon>
    </lineage>
</organism>
<keyword evidence="2" id="KW-1185">Reference proteome</keyword>
<reference evidence="1" key="2">
    <citation type="submission" date="2020-09" db="EMBL/GenBank/DDBJ databases">
        <authorList>
            <person name="Sun Q."/>
            <person name="Zhou Y."/>
        </authorList>
    </citation>
    <scope>NUCLEOTIDE SEQUENCE</scope>
    <source>
        <strain evidence="1">CGMCC 1.15371</strain>
    </source>
</reference>
<dbReference type="AlphaFoldDB" id="A0A8J2VMG0"/>
<comment type="caution">
    <text evidence="1">The sequence shown here is derived from an EMBL/GenBank/DDBJ whole genome shotgun (WGS) entry which is preliminary data.</text>
</comment>
<evidence type="ECO:0000313" key="1">
    <source>
        <dbReference type="EMBL" id="GGE32102.1"/>
    </source>
</evidence>
<reference evidence="1" key="1">
    <citation type="journal article" date="2014" name="Int. J. Syst. Evol. Microbiol.">
        <title>Complete genome sequence of Corynebacterium casei LMG S-19264T (=DSM 44701T), isolated from a smear-ripened cheese.</title>
        <authorList>
            <consortium name="US DOE Joint Genome Institute (JGI-PGF)"/>
            <person name="Walter F."/>
            <person name="Albersmeier A."/>
            <person name="Kalinowski J."/>
            <person name="Ruckert C."/>
        </authorList>
    </citation>
    <scope>NUCLEOTIDE SEQUENCE</scope>
    <source>
        <strain evidence="1">CGMCC 1.15371</strain>
    </source>
</reference>
<dbReference type="EMBL" id="BMIR01000002">
    <property type="protein sequence ID" value="GGE32102.1"/>
    <property type="molecule type" value="Genomic_DNA"/>
</dbReference>
<accession>A0A8J2VMG0</accession>
<gene>
    <name evidence="1" type="ORF">GCM10011391_08430</name>
</gene>
<protein>
    <submittedName>
        <fullName evidence="1">Uncharacterized protein</fullName>
    </submittedName>
</protein>
<name>A0A8J2VMG0_9BACL</name>
<evidence type="ECO:0000313" key="2">
    <source>
        <dbReference type="Proteomes" id="UP000628775"/>
    </source>
</evidence>